<evidence type="ECO:0000313" key="3">
    <source>
        <dbReference type="Proteomes" id="UP001331761"/>
    </source>
</evidence>
<proteinExistence type="predicted"/>
<feature type="compositionally biased region" description="Basic and acidic residues" evidence="1">
    <location>
        <begin position="186"/>
        <end position="195"/>
    </location>
</feature>
<dbReference type="EMBL" id="WIXE01000303">
    <property type="protein sequence ID" value="KAK5986707.1"/>
    <property type="molecule type" value="Genomic_DNA"/>
</dbReference>
<name>A0AAN8FYR5_TRICO</name>
<accession>A0AAN8FYR5</accession>
<comment type="caution">
    <text evidence="2">The sequence shown here is derived from an EMBL/GenBank/DDBJ whole genome shotgun (WGS) entry which is preliminary data.</text>
</comment>
<sequence>MFYKECQDIPNDSRLANVRPIQVYQEMAHQVFSSDVASEAERDDVLSYFSDDGYKHRRKAPSRATSKLHDARVTMEEVPREYAYLAGGPPILHLRTDELHKYCWNVEKACQLGMFALVADGVHDLQPEATNKTGQLCYYPWSVGKLHGYTTSVCHHSKEECATGGRLDLRIVPVFEKAAINAARKNDPYLRRDPEYDPGAQPQDYVQYPQSPTRQDDPQACPGDSSMTMVPNKKIMLCRFQI</sequence>
<reference evidence="2 3" key="1">
    <citation type="submission" date="2019-10" db="EMBL/GenBank/DDBJ databases">
        <title>Assembly and Annotation for the nematode Trichostrongylus colubriformis.</title>
        <authorList>
            <person name="Martin J."/>
        </authorList>
    </citation>
    <scope>NUCLEOTIDE SEQUENCE [LARGE SCALE GENOMIC DNA]</scope>
    <source>
        <strain evidence="2">G859</strain>
        <tissue evidence="2">Whole worm</tissue>
    </source>
</reference>
<gene>
    <name evidence="2" type="ORF">GCK32_007689</name>
</gene>
<dbReference type="AlphaFoldDB" id="A0AAN8FYR5"/>
<feature type="region of interest" description="Disordered" evidence="1">
    <location>
        <begin position="186"/>
        <end position="226"/>
    </location>
</feature>
<keyword evidence="3" id="KW-1185">Reference proteome</keyword>
<organism evidence="2 3">
    <name type="scientific">Trichostrongylus colubriformis</name>
    <name type="common">Black scour worm</name>
    <dbReference type="NCBI Taxonomy" id="6319"/>
    <lineage>
        <taxon>Eukaryota</taxon>
        <taxon>Metazoa</taxon>
        <taxon>Ecdysozoa</taxon>
        <taxon>Nematoda</taxon>
        <taxon>Chromadorea</taxon>
        <taxon>Rhabditida</taxon>
        <taxon>Rhabditina</taxon>
        <taxon>Rhabditomorpha</taxon>
        <taxon>Strongyloidea</taxon>
        <taxon>Trichostrongylidae</taxon>
        <taxon>Trichostrongylus</taxon>
    </lineage>
</organism>
<dbReference type="Proteomes" id="UP001331761">
    <property type="component" value="Unassembled WGS sequence"/>
</dbReference>
<evidence type="ECO:0000313" key="2">
    <source>
        <dbReference type="EMBL" id="KAK5986707.1"/>
    </source>
</evidence>
<protein>
    <submittedName>
        <fullName evidence="2">Uncharacterized protein</fullName>
    </submittedName>
</protein>
<evidence type="ECO:0000256" key="1">
    <source>
        <dbReference type="SAM" id="MobiDB-lite"/>
    </source>
</evidence>